<dbReference type="GO" id="GO:0005789">
    <property type="term" value="C:endoplasmic reticulum membrane"/>
    <property type="evidence" value="ECO:0007669"/>
    <property type="project" value="UniProtKB-SubCell"/>
</dbReference>
<comment type="catalytic activity">
    <reaction evidence="9">
        <text>Hydrolyzes the peptide bond -P2-(S-farnesyl or geranylgeranyl)C-P1'-P2'-P3'-COOH where P1' and P2' are amino acids with aliphatic sidechains and P3' is any C-terminal residue.</text>
        <dbReference type="EC" id="3.4.26.1"/>
    </reaction>
</comment>
<dbReference type="EC" id="3.4.26.1" evidence="10"/>
<evidence type="ECO:0000259" key="12">
    <source>
        <dbReference type="Pfam" id="PF02517"/>
    </source>
</evidence>
<comment type="similarity">
    <text evidence="2">Belongs to the peptidase U48 family.</text>
</comment>
<dbReference type="InterPro" id="IPR003675">
    <property type="entry name" value="Rce1/LyrA-like_dom"/>
</dbReference>
<sequence length="378" mass="42497">MAPGRSPRIQRTCCHVLVEREIAREVCTANSFVLPPPTGVDTLYFYPTSCTRFKYRIMPIEHPVLSLTQFVLASGFFAGSYVGSIYVLRSARLDSKDKSRDDPSVIKARLTAVSASTAGSLLGVATIVWKAGKYPTIIDAIRPATQCLGLVLPSPALRPLLLTPILYLGPFYTAWLDKSLPFMEHWWYKRDVVDRFASWTGIRNYFASPLTEELVYRSCIVGAAKLAGIGPKKIIFLTPLWFGENYLLDPVMVWSRCVLFDTGDTRLIPNDLTLAHIHHAHEQYNRLGRTKNALQRALVISIIQLGYTTLFGWYASFLFLRTGSVITPTLAHTFCNIMGMPTIQDDIRQHPNRKLLIWLTHIMGIVGFGFALGPWTRS</sequence>
<accession>A0A8H3GZY4</accession>
<evidence type="ECO:0000256" key="3">
    <source>
        <dbReference type="ARBA" id="ARBA00022670"/>
    </source>
</evidence>
<dbReference type="GO" id="GO:0071586">
    <property type="term" value="P:CAAX-box protein processing"/>
    <property type="evidence" value="ECO:0007669"/>
    <property type="project" value="InterPro"/>
</dbReference>
<proteinExistence type="inferred from homology"/>
<dbReference type="Proteomes" id="UP000663843">
    <property type="component" value="Unassembled WGS sequence"/>
</dbReference>
<keyword evidence="5" id="KW-0378">Hydrolase</keyword>
<feature type="transmembrane region" description="Helical" evidence="11">
    <location>
        <begin position="355"/>
        <end position="375"/>
    </location>
</feature>
<keyword evidence="8 11" id="KW-0472">Membrane</keyword>
<keyword evidence="3" id="KW-0645">Protease</keyword>
<dbReference type="InterPro" id="IPR039731">
    <property type="entry name" value="Rce1"/>
</dbReference>
<keyword evidence="4 11" id="KW-0812">Transmembrane</keyword>
<dbReference type="GO" id="GO:0004222">
    <property type="term" value="F:metalloendopeptidase activity"/>
    <property type="evidence" value="ECO:0007669"/>
    <property type="project" value="InterPro"/>
</dbReference>
<keyword evidence="6" id="KW-0256">Endoplasmic reticulum</keyword>
<evidence type="ECO:0000256" key="4">
    <source>
        <dbReference type="ARBA" id="ARBA00022692"/>
    </source>
</evidence>
<feature type="transmembrane region" description="Helical" evidence="11">
    <location>
        <begin position="297"/>
        <end position="319"/>
    </location>
</feature>
<dbReference type="AlphaFoldDB" id="A0A8H3GZY4"/>
<protein>
    <recommendedName>
        <fullName evidence="10">intramembrane prenyl-peptidase Rce1</fullName>
        <ecNumber evidence="10">3.4.26.1</ecNumber>
    </recommendedName>
</protein>
<feature type="transmembrane region" description="Helical" evidence="11">
    <location>
        <begin position="64"/>
        <end position="88"/>
    </location>
</feature>
<keyword evidence="7 11" id="KW-1133">Transmembrane helix</keyword>
<gene>
    <name evidence="13" type="ORF">RDB_LOCUS110557</name>
</gene>
<evidence type="ECO:0000256" key="10">
    <source>
        <dbReference type="ARBA" id="ARBA00049729"/>
    </source>
</evidence>
<dbReference type="PANTHER" id="PTHR13046:SF0">
    <property type="entry name" value="CAAX PRENYL PROTEASE 2"/>
    <property type="match status" value="1"/>
</dbReference>
<dbReference type="Pfam" id="PF02517">
    <property type="entry name" value="Rce1-like"/>
    <property type="match status" value="1"/>
</dbReference>
<dbReference type="PANTHER" id="PTHR13046">
    <property type="entry name" value="PROTEASE U48 CAAX PRENYL PROTEASE RCE1"/>
    <property type="match status" value="1"/>
</dbReference>
<evidence type="ECO:0000256" key="11">
    <source>
        <dbReference type="SAM" id="Phobius"/>
    </source>
</evidence>
<name>A0A8H3GZY4_9AGAM</name>
<evidence type="ECO:0000256" key="5">
    <source>
        <dbReference type="ARBA" id="ARBA00022801"/>
    </source>
</evidence>
<dbReference type="EMBL" id="CAJMWT010003571">
    <property type="protein sequence ID" value="CAE6474336.1"/>
    <property type="molecule type" value="Genomic_DNA"/>
</dbReference>
<evidence type="ECO:0000256" key="6">
    <source>
        <dbReference type="ARBA" id="ARBA00022824"/>
    </source>
</evidence>
<evidence type="ECO:0000256" key="9">
    <source>
        <dbReference type="ARBA" id="ARBA00047280"/>
    </source>
</evidence>
<reference evidence="13" key="1">
    <citation type="submission" date="2021-01" db="EMBL/GenBank/DDBJ databases">
        <authorList>
            <person name="Kaushik A."/>
        </authorList>
    </citation>
    <scope>NUCLEOTIDE SEQUENCE</scope>
    <source>
        <strain evidence="13">AG2-2IIIB</strain>
    </source>
</reference>
<evidence type="ECO:0000256" key="8">
    <source>
        <dbReference type="ARBA" id="ARBA00023136"/>
    </source>
</evidence>
<comment type="caution">
    <text evidence="13">The sequence shown here is derived from an EMBL/GenBank/DDBJ whole genome shotgun (WGS) entry which is preliminary data.</text>
</comment>
<evidence type="ECO:0000256" key="7">
    <source>
        <dbReference type="ARBA" id="ARBA00022989"/>
    </source>
</evidence>
<feature type="transmembrane region" description="Helical" evidence="11">
    <location>
        <begin position="325"/>
        <end position="343"/>
    </location>
</feature>
<evidence type="ECO:0000313" key="14">
    <source>
        <dbReference type="Proteomes" id="UP000663843"/>
    </source>
</evidence>
<evidence type="ECO:0000256" key="1">
    <source>
        <dbReference type="ARBA" id="ARBA00004477"/>
    </source>
</evidence>
<feature type="domain" description="CAAX prenyl protease 2/Lysostaphin resistance protein A-like" evidence="12">
    <location>
        <begin position="198"/>
        <end position="338"/>
    </location>
</feature>
<comment type="subcellular location">
    <subcellularLocation>
        <location evidence="1">Endoplasmic reticulum membrane</location>
        <topology evidence="1">Multi-pass membrane protein</topology>
    </subcellularLocation>
</comment>
<organism evidence="13 14">
    <name type="scientific">Rhizoctonia solani</name>
    <dbReference type="NCBI Taxonomy" id="456999"/>
    <lineage>
        <taxon>Eukaryota</taxon>
        <taxon>Fungi</taxon>
        <taxon>Dikarya</taxon>
        <taxon>Basidiomycota</taxon>
        <taxon>Agaricomycotina</taxon>
        <taxon>Agaricomycetes</taxon>
        <taxon>Cantharellales</taxon>
        <taxon>Ceratobasidiaceae</taxon>
        <taxon>Rhizoctonia</taxon>
    </lineage>
</organism>
<evidence type="ECO:0000256" key="2">
    <source>
        <dbReference type="ARBA" id="ARBA00006897"/>
    </source>
</evidence>
<evidence type="ECO:0000313" key="13">
    <source>
        <dbReference type="EMBL" id="CAE6474336.1"/>
    </source>
</evidence>